<feature type="transmembrane region" description="Helical" evidence="2">
    <location>
        <begin position="396"/>
        <end position="417"/>
    </location>
</feature>
<keyword evidence="2" id="KW-1133">Transmembrane helix</keyword>
<reference evidence="3" key="1">
    <citation type="journal article" date="2020" name="Stud. Mycol.">
        <title>101 Dothideomycetes genomes: a test case for predicting lifestyles and emergence of pathogens.</title>
        <authorList>
            <person name="Haridas S."/>
            <person name="Albert R."/>
            <person name="Binder M."/>
            <person name="Bloem J."/>
            <person name="Labutti K."/>
            <person name="Salamov A."/>
            <person name="Andreopoulos B."/>
            <person name="Baker S."/>
            <person name="Barry K."/>
            <person name="Bills G."/>
            <person name="Bluhm B."/>
            <person name="Cannon C."/>
            <person name="Castanera R."/>
            <person name="Culley D."/>
            <person name="Daum C."/>
            <person name="Ezra D."/>
            <person name="Gonzalez J."/>
            <person name="Henrissat B."/>
            <person name="Kuo A."/>
            <person name="Liang C."/>
            <person name="Lipzen A."/>
            <person name="Lutzoni F."/>
            <person name="Magnuson J."/>
            <person name="Mondo S."/>
            <person name="Nolan M."/>
            <person name="Ohm R."/>
            <person name="Pangilinan J."/>
            <person name="Park H.-J."/>
            <person name="Ramirez L."/>
            <person name="Alfaro M."/>
            <person name="Sun H."/>
            <person name="Tritt A."/>
            <person name="Yoshinaga Y."/>
            <person name="Zwiers L.-H."/>
            <person name="Turgeon B."/>
            <person name="Goodwin S."/>
            <person name="Spatafora J."/>
            <person name="Crous P."/>
            <person name="Grigoriev I."/>
        </authorList>
    </citation>
    <scope>NUCLEOTIDE SEQUENCE</scope>
    <source>
        <strain evidence="3">CBS 260.36</strain>
    </source>
</reference>
<accession>A0A9P4J545</accession>
<dbReference type="Gene3D" id="1.20.58.340">
    <property type="entry name" value="Magnesium transport protein CorA, transmembrane region"/>
    <property type="match status" value="1"/>
</dbReference>
<comment type="caution">
    <text evidence="3">The sequence shown here is derived from an EMBL/GenBank/DDBJ whole genome shotgun (WGS) entry which is preliminary data.</text>
</comment>
<organism evidence="3 4">
    <name type="scientific">Myriangium duriaei CBS 260.36</name>
    <dbReference type="NCBI Taxonomy" id="1168546"/>
    <lineage>
        <taxon>Eukaryota</taxon>
        <taxon>Fungi</taxon>
        <taxon>Dikarya</taxon>
        <taxon>Ascomycota</taxon>
        <taxon>Pezizomycotina</taxon>
        <taxon>Dothideomycetes</taxon>
        <taxon>Dothideomycetidae</taxon>
        <taxon>Myriangiales</taxon>
        <taxon>Myriangiaceae</taxon>
        <taxon>Myriangium</taxon>
    </lineage>
</organism>
<feature type="region of interest" description="Disordered" evidence="1">
    <location>
        <begin position="452"/>
        <end position="487"/>
    </location>
</feature>
<gene>
    <name evidence="3" type="ORF">K461DRAFT_110508</name>
</gene>
<dbReference type="AlphaFoldDB" id="A0A9P4J545"/>
<feature type="compositionally biased region" description="Basic and acidic residues" evidence="1">
    <location>
        <begin position="472"/>
        <end position="487"/>
    </location>
</feature>
<keyword evidence="4" id="KW-1185">Reference proteome</keyword>
<dbReference type="EMBL" id="ML996083">
    <property type="protein sequence ID" value="KAF2155251.1"/>
    <property type="molecule type" value="Genomic_DNA"/>
</dbReference>
<keyword evidence="2" id="KW-0472">Membrane</keyword>
<keyword evidence="2" id="KW-0812">Transmembrane</keyword>
<evidence type="ECO:0000313" key="3">
    <source>
        <dbReference type="EMBL" id="KAF2155251.1"/>
    </source>
</evidence>
<sequence>MSPTVEELGDVVQTSQLSPMVQVWRQGTVGKWIKSADQRLDAYCRIALRNGGVQIAFVQTAPPDGTPLSASDQESLQQLLGIRKNYWSRVDRASSGRFGVRRWEDATGNDVFTLTSEFLINEAVHRPPPVSQPIPKGHLTIERKWNSVGLITRWSSDGSFLTVLPMVAADVQDNILWTLEDRDEVVCHRDPFAVLAIVFESIISGYNTAVWSWRDHVRYFETRRKMDDAAPESKYEMMHELARNAINCSETVASGQKVLESIIEEHSIWLDDHGPKCSQDIVAFGRSQEVSRCLRGHRALLNGISLRSTCLEERLKNEISLAFTAVNQQQSKASVLIAEAAQSDSASTKMISILGLVFFPLTVVSSIFSTTFFTNATVSDSSGVTNQVWQMSDRFWIYWAFSIPLTIITLVAWVCYYRYILRPKLRFQDDILASSSPISQVELLDHELKPALSSSRWSPRGPRQRQGVSDVEAGKDKNELTTDCERC</sequence>
<feature type="transmembrane region" description="Helical" evidence="2">
    <location>
        <begin position="192"/>
        <end position="213"/>
    </location>
</feature>
<dbReference type="Proteomes" id="UP000799439">
    <property type="component" value="Unassembled WGS sequence"/>
</dbReference>
<proteinExistence type="predicted"/>
<feature type="transmembrane region" description="Helical" evidence="2">
    <location>
        <begin position="353"/>
        <end position="376"/>
    </location>
</feature>
<evidence type="ECO:0000313" key="4">
    <source>
        <dbReference type="Proteomes" id="UP000799439"/>
    </source>
</evidence>
<name>A0A9P4J545_9PEZI</name>
<evidence type="ECO:0000256" key="2">
    <source>
        <dbReference type="SAM" id="Phobius"/>
    </source>
</evidence>
<evidence type="ECO:0000256" key="1">
    <source>
        <dbReference type="SAM" id="MobiDB-lite"/>
    </source>
</evidence>
<protein>
    <submittedName>
        <fullName evidence="3">Uncharacterized protein</fullName>
    </submittedName>
</protein>
<dbReference type="OrthoDB" id="2830640at2759"/>